<dbReference type="Proteomes" id="UP000651112">
    <property type="component" value="Unassembled WGS sequence"/>
</dbReference>
<dbReference type="EMBL" id="JACNYL010000001">
    <property type="protein sequence ID" value="MBD1420676.1"/>
    <property type="molecule type" value="Genomic_DNA"/>
</dbReference>
<accession>A0ABR7XNC7</accession>
<feature type="domain" description="DUF2281" evidence="1">
    <location>
        <begin position="7"/>
        <end position="65"/>
    </location>
</feature>
<evidence type="ECO:0000313" key="3">
    <source>
        <dbReference type="Proteomes" id="UP000651112"/>
    </source>
</evidence>
<sequence>MTDIQLFTDISSLPENLKQEVSDFVAFLKSKNSKKKLKKREFGYAKGFFTMTEDFDKPLDDFKDYM</sequence>
<gene>
    <name evidence="2" type="ORF">H8B21_03735</name>
</gene>
<reference evidence="2 3" key="1">
    <citation type="submission" date="2020-08" db="EMBL/GenBank/DDBJ databases">
        <title>Sphingobacterium sp. DN00404 isolated from aquaculture water.</title>
        <authorList>
            <person name="Zhang M."/>
        </authorList>
    </citation>
    <scope>NUCLEOTIDE SEQUENCE [LARGE SCALE GENOMIC DNA]</scope>
    <source>
        <strain evidence="2 3">KCTC 42746</strain>
    </source>
</reference>
<name>A0ABR7XNC7_9SPHI</name>
<comment type="caution">
    <text evidence="2">The sequence shown here is derived from an EMBL/GenBank/DDBJ whole genome shotgun (WGS) entry which is preliminary data.</text>
</comment>
<proteinExistence type="predicted"/>
<evidence type="ECO:0000313" key="2">
    <source>
        <dbReference type="EMBL" id="MBD1420676.1"/>
    </source>
</evidence>
<evidence type="ECO:0000259" key="1">
    <source>
        <dbReference type="Pfam" id="PF10047"/>
    </source>
</evidence>
<protein>
    <submittedName>
        <fullName evidence="2">DUF2281 domain-containing protein</fullName>
    </submittedName>
</protein>
<dbReference type="InterPro" id="IPR018739">
    <property type="entry name" value="DUF2281"/>
</dbReference>
<dbReference type="Pfam" id="PF10047">
    <property type="entry name" value="DUF2281"/>
    <property type="match status" value="1"/>
</dbReference>
<dbReference type="RefSeq" id="WP_190312423.1">
    <property type="nucleotide sequence ID" value="NZ_JACNYL010000001.1"/>
</dbReference>
<keyword evidence="3" id="KW-1185">Reference proteome</keyword>
<organism evidence="2 3">
    <name type="scientific">Sphingobacterium chuzhouense</name>
    <dbReference type="NCBI Taxonomy" id="1742264"/>
    <lineage>
        <taxon>Bacteria</taxon>
        <taxon>Pseudomonadati</taxon>
        <taxon>Bacteroidota</taxon>
        <taxon>Sphingobacteriia</taxon>
        <taxon>Sphingobacteriales</taxon>
        <taxon>Sphingobacteriaceae</taxon>
        <taxon>Sphingobacterium</taxon>
    </lineage>
</organism>